<name>A0A0F8XRZ0_9ZZZZ</name>
<gene>
    <name evidence="3" type="ORF">LCGC14_2989120</name>
</gene>
<evidence type="ECO:0000256" key="1">
    <source>
        <dbReference type="SAM" id="MobiDB-lite"/>
    </source>
</evidence>
<protein>
    <submittedName>
        <fullName evidence="3">Uncharacterized protein</fullName>
    </submittedName>
</protein>
<feature type="compositionally biased region" description="Basic residues" evidence="1">
    <location>
        <begin position="1"/>
        <end position="11"/>
    </location>
</feature>
<feature type="transmembrane region" description="Helical" evidence="2">
    <location>
        <begin position="46"/>
        <end position="66"/>
    </location>
</feature>
<evidence type="ECO:0000313" key="3">
    <source>
        <dbReference type="EMBL" id="KKK63950.1"/>
    </source>
</evidence>
<organism evidence="3">
    <name type="scientific">marine sediment metagenome</name>
    <dbReference type="NCBI Taxonomy" id="412755"/>
    <lineage>
        <taxon>unclassified sequences</taxon>
        <taxon>metagenomes</taxon>
        <taxon>ecological metagenomes</taxon>
    </lineage>
</organism>
<accession>A0A0F8XRZ0</accession>
<proteinExistence type="predicted"/>
<sequence length="97" mass="10873">MGVKKVVHNKSKPQPSPLKWPNPLKAKPSDGGLLVIHRPEKEPPDWLTLSPAYGPILLIITVIFFIKDWIMGDLWENQALSNDPEIKELINKIADAA</sequence>
<reference evidence="3" key="1">
    <citation type="journal article" date="2015" name="Nature">
        <title>Complex archaea that bridge the gap between prokaryotes and eukaryotes.</title>
        <authorList>
            <person name="Spang A."/>
            <person name="Saw J.H."/>
            <person name="Jorgensen S.L."/>
            <person name="Zaremba-Niedzwiedzka K."/>
            <person name="Martijn J."/>
            <person name="Lind A.E."/>
            <person name="van Eijk R."/>
            <person name="Schleper C."/>
            <person name="Guy L."/>
            <person name="Ettema T.J."/>
        </authorList>
    </citation>
    <scope>NUCLEOTIDE SEQUENCE</scope>
</reference>
<comment type="caution">
    <text evidence="3">The sequence shown here is derived from an EMBL/GenBank/DDBJ whole genome shotgun (WGS) entry which is preliminary data.</text>
</comment>
<keyword evidence="2" id="KW-1133">Transmembrane helix</keyword>
<evidence type="ECO:0000256" key="2">
    <source>
        <dbReference type="SAM" id="Phobius"/>
    </source>
</evidence>
<feature type="region of interest" description="Disordered" evidence="1">
    <location>
        <begin position="1"/>
        <end position="25"/>
    </location>
</feature>
<keyword evidence="2" id="KW-0472">Membrane</keyword>
<dbReference type="AlphaFoldDB" id="A0A0F8XRZ0"/>
<dbReference type="EMBL" id="LAZR01061256">
    <property type="protein sequence ID" value="KKK63950.1"/>
    <property type="molecule type" value="Genomic_DNA"/>
</dbReference>
<keyword evidence="2" id="KW-0812">Transmembrane</keyword>